<name>A0A840QIE1_9PSEU</name>
<accession>A0A840QIE1</accession>
<gene>
    <name evidence="1" type="ORF">BJ970_006227</name>
</gene>
<dbReference type="EMBL" id="JACHIW010000002">
    <property type="protein sequence ID" value="MBB5158628.1"/>
    <property type="molecule type" value="Genomic_DNA"/>
</dbReference>
<sequence>MGSSTLIIGWMMAAKVALGSQPSGMKSAVIRPQAMNAPILGITMLAKCPPHRWIVEPTCQRDGFSSAVFVILNCSLVFPAIGAGRASKAT</sequence>
<dbReference type="Proteomes" id="UP000584374">
    <property type="component" value="Unassembled WGS sequence"/>
</dbReference>
<protein>
    <submittedName>
        <fullName evidence="1">Uncharacterized protein</fullName>
    </submittedName>
</protein>
<keyword evidence="2" id="KW-1185">Reference proteome</keyword>
<dbReference type="AlphaFoldDB" id="A0A840QIE1"/>
<evidence type="ECO:0000313" key="1">
    <source>
        <dbReference type="EMBL" id="MBB5158628.1"/>
    </source>
</evidence>
<comment type="caution">
    <text evidence="1">The sequence shown here is derived from an EMBL/GenBank/DDBJ whole genome shotgun (WGS) entry which is preliminary data.</text>
</comment>
<evidence type="ECO:0000313" key="2">
    <source>
        <dbReference type="Proteomes" id="UP000584374"/>
    </source>
</evidence>
<reference evidence="1 2" key="1">
    <citation type="submission" date="2020-08" db="EMBL/GenBank/DDBJ databases">
        <title>Sequencing the genomes of 1000 actinobacteria strains.</title>
        <authorList>
            <person name="Klenk H.-P."/>
        </authorList>
    </citation>
    <scope>NUCLEOTIDE SEQUENCE [LARGE SCALE GENOMIC DNA]</scope>
    <source>
        <strain evidence="1 2">DSM 45584</strain>
    </source>
</reference>
<organism evidence="1 2">
    <name type="scientific">Saccharopolyspora phatthalungensis</name>
    <dbReference type="NCBI Taxonomy" id="664693"/>
    <lineage>
        <taxon>Bacteria</taxon>
        <taxon>Bacillati</taxon>
        <taxon>Actinomycetota</taxon>
        <taxon>Actinomycetes</taxon>
        <taxon>Pseudonocardiales</taxon>
        <taxon>Pseudonocardiaceae</taxon>
        <taxon>Saccharopolyspora</taxon>
    </lineage>
</organism>
<proteinExistence type="predicted"/>